<feature type="compositionally biased region" description="Low complexity" evidence="3">
    <location>
        <begin position="1"/>
        <end position="20"/>
    </location>
</feature>
<dbReference type="RefSeq" id="WP_386375750.1">
    <property type="nucleotide sequence ID" value="NZ_JBHUMP010000021.1"/>
</dbReference>
<accession>A0ABW5U7M2</accession>
<evidence type="ECO:0000256" key="1">
    <source>
        <dbReference type="ARBA" id="ARBA00010529"/>
    </source>
</evidence>
<dbReference type="InterPro" id="IPR000119">
    <property type="entry name" value="Hist_DNA-bd"/>
</dbReference>
<name>A0ABW5U7M2_9RHOB</name>
<evidence type="ECO:0000313" key="5">
    <source>
        <dbReference type="Proteomes" id="UP001597474"/>
    </source>
</evidence>
<sequence length="155" mass="16516">MTKKTTTAGKSATGRSSTTRSSRKATAKPEAQAPAPVSSLDMITAPAEDPARPTLVDAAKPVILGPVLRKKELIATVVERAGVKKKDAKPVIETMLSVLGEALAEDRELALPPLGRVMVRKQRDMPNARIMTVKLRQSKTDPAAAKVAPRDKTAE</sequence>
<organism evidence="4 5">
    <name type="scientific">Sulfitobacter aestuarii</name>
    <dbReference type="NCBI Taxonomy" id="2161676"/>
    <lineage>
        <taxon>Bacteria</taxon>
        <taxon>Pseudomonadati</taxon>
        <taxon>Pseudomonadota</taxon>
        <taxon>Alphaproteobacteria</taxon>
        <taxon>Rhodobacterales</taxon>
        <taxon>Roseobacteraceae</taxon>
        <taxon>Sulfitobacter</taxon>
    </lineage>
</organism>
<dbReference type="Proteomes" id="UP001597474">
    <property type="component" value="Unassembled WGS sequence"/>
</dbReference>
<feature type="region of interest" description="Disordered" evidence="3">
    <location>
        <begin position="136"/>
        <end position="155"/>
    </location>
</feature>
<dbReference type="InterPro" id="IPR010992">
    <property type="entry name" value="IHF-like_DNA-bd_dom_sf"/>
</dbReference>
<gene>
    <name evidence="4" type="ORF">ACFSUD_17245</name>
</gene>
<evidence type="ECO:0000256" key="2">
    <source>
        <dbReference type="ARBA" id="ARBA00023125"/>
    </source>
</evidence>
<dbReference type="EMBL" id="JBHUMP010000021">
    <property type="protein sequence ID" value="MFD2741323.1"/>
    <property type="molecule type" value="Genomic_DNA"/>
</dbReference>
<dbReference type="Gene3D" id="4.10.520.10">
    <property type="entry name" value="IHF-like DNA-binding proteins"/>
    <property type="match status" value="1"/>
</dbReference>
<comment type="similarity">
    <text evidence="1">Belongs to the bacterial histone-like protein family.</text>
</comment>
<protein>
    <submittedName>
        <fullName evidence="4">HU family DNA-binding protein</fullName>
    </submittedName>
</protein>
<dbReference type="Pfam" id="PF00216">
    <property type="entry name" value="Bac_DNA_binding"/>
    <property type="match status" value="1"/>
</dbReference>
<dbReference type="GO" id="GO:0003677">
    <property type="term" value="F:DNA binding"/>
    <property type="evidence" value="ECO:0007669"/>
    <property type="project" value="UniProtKB-KW"/>
</dbReference>
<evidence type="ECO:0000313" key="4">
    <source>
        <dbReference type="EMBL" id="MFD2741323.1"/>
    </source>
</evidence>
<evidence type="ECO:0000256" key="3">
    <source>
        <dbReference type="SAM" id="MobiDB-lite"/>
    </source>
</evidence>
<dbReference type="SUPFAM" id="SSF47729">
    <property type="entry name" value="IHF-like DNA-binding proteins"/>
    <property type="match status" value="1"/>
</dbReference>
<keyword evidence="5" id="KW-1185">Reference proteome</keyword>
<feature type="region of interest" description="Disordered" evidence="3">
    <location>
        <begin position="1"/>
        <end position="46"/>
    </location>
</feature>
<proteinExistence type="inferred from homology"/>
<reference evidence="5" key="1">
    <citation type="journal article" date="2019" name="Int. J. Syst. Evol. Microbiol.">
        <title>The Global Catalogue of Microorganisms (GCM) 10K type strain sequencing project: providing services to taxonomists for standard genome sequencing and annotation.</title>
        <authorList>
            <consortium name="The Broad Institute Genomics Platform"/>
            <consortium name="The Broad Institute Genome Sequencing Center for Infectious Disease"/>
            <person name="Wu L."/>
            <person name="Ma J."/>
        </authorList>
    </citation>
    <scope>NUCLEOTIDE SEQUENCE [LARGE SCALE GENOMIC DNA]</scope>
    <source>
        <strain evidence="5">TISTR 2562</strain>
    </source>
</reference>
<comment type="caution">
    <text evidence="4">The sequence shown here is derived from an EMBL/GenBank/DDBJ whole genome shotgun (WGS) entry which is preliminary data.</text>
</comment>
<keyword evidence="2 4" id="KW-0238">DNA-binding</keyword>